<accession>A0A833VUU3</accession>
<dbReference type="AlphaFoldDB" id="A0A833VUU3"/>
<organism evidence="2 3">
    <name type="scientific">Carex littledalei</name>
    <dbReference type="NCBI Taxonomy" id="544730"/>
    <lineage>
        <taxon>Eukaryota</taxon>
        <taxon>Viridiplantae</taxon>
        <taxon>Streptophyta</taxon>
        <taxon>Embryophyta</taxon>
        <taxon>Tracheophyta</taxon>
        <taxon>Spermatophyta</taxon>
        <taxon>Magnoliopsida</taxon>
        <taxon>Liliopsida</taxon>
        <taxon>Poales</taxon>
        <taxon>Cyperaceae</taxon>
        <taxon>Cyperoideae</taxon>
        <taxon>Cariceae</taxon>
        <taxon>Carex</taxon>
        <taxon>Carex subgen. Euthyceras</taxon>
    </lineage>
</organism>
<comment type="caution">
    <text evidence="2">The sequence shown here is derived from an EMBL/GenBank/DDBJ whole genome shotgun (WGS) entry which is preliminary data.</text>
</comment>
<protein>
    <submittedName>
        <fullName evidence="2">Uncharacterized protein</fullName>
    </submittedName>
</protein>
<feature type="coiled-coil region" evidence="1">
    <location>
        <begin position="226"/>
        <end position="253"/>
    </location>
</feature>
<proteinExistence type="predicted"/>
<dbReference type="OrthoDB" id="1934430at2759"/>
<dbReference type="Proteomes" id="UP000623129">
    <property type="component" value="Unassembled WGS sequence"/>
</dbReference>
<dbReference type="EMBL" id="SWLB01000008">
    <property type="protein sequence ID" value="KAF3336088.1"/>
    <property type="molecule type" value="Genomic_DNA"/>
</dbReference>
<evidence type="ECO:0000313" key="3">
    <source>
        <dbReference type="Proteomes" id="UP000623129"/>
    </source>
</evidence>
<gene>
    <name evidence="2" type="ORF">FCM35_KLT20595</name>
</gene>
<keyword evidence="1" id="KW-0175">Coiled coil</keyword>
<dbReference type="PANTHER" id="PTHR36051">
    <property type="entry name" value="DYNAMIN"/>
    <property type="match status" value="1"/>
</dbReference>
<reference evidence="2" key="1">
    <citation type="submission" date="2020-01" db="EMBL/GenBank/DDBJ databases">
        <title>Genome sequence of Kobresia littledalei, the first chromosome-level genome in the family Cyperaceae.</title>
        <authorList>
            <person name="Qu G."/>
        </authorList>
    </citation>
    <scope>NUCLEOTIDE SEQUENCE</scope>
    <source>
        <strain evidence="2">C.B.Clarke</strain>
        <tissue evidence="2">Leaf</tissue>
    </source>
</reference>
<evidence type="ECO:0000313" key="2">
    <source>
        <dbReference type="EMBL" id="KAF3336088.1"/>
    </source>
</evidence>
<keyword evidence="3" id="KW-1185">Reference proteome</keyword>
<dbReference type="PANTHER" id="PTHR36051:SF2">
    <property type="entry name" value="DYNAMIN"/>
    <property type="match status" value="1"/>
</dbReference>
<name>A0A833VUU3_9POAL</name>
<sequence length="290" mass="31139">MGTPPWSLKPKQGFQFENPFSLKVGQIFTGVGVGCGVGIGIGNPIYFGAIPALQQVMVATRGATDIFSGVGRHVNASMKKLGLTNVQAGVGCGVGIGHGFGVGLALKPGVVRGIQSSFEELVAKIMTKMKDVSGLSSAQSTIQGAAQGQGTPPSTNAIKSTTSVVKESTGMSYEKRTGVISELTGSRTEKVITGFLQNPLIQPERSAGPSEMTGNLRSENNMLQMLLKHQQVIEELRAENEKLREILIEDLKVAPHRLRGYSKNKKNAYAYEEPCSDCFECRRRARKTPR</sequence>
<evidence type="ECO:0000256" key="1">
    <source>
        <dbReference type="SAM" id="Coils"/>
    </source>
</evidence>